<gene>
    <name evidence="2" type="ORF">ASPZODRAFT_135635</name>
</gene>
<sequence length="276" mass="30202">MDTSSQKASKTDGSSVASSSSRNTCRGPTSVSRFESGKTLITSRVQEGARVPVNLNNAQYTAQQAVKKVHLPPRVPEIAAGIEVRNTITYHAEHLGGEQMTKVLDLQTACMHGNIDQVHGLIDAGVDRNAVAITGMSAVELAGNDRSLAVMKALFRNVDIPKDGRLELSKAIQLGQPFVVQALMELGLKEILQRPPFMFNGFIIMACSKSTPEVIRALIRHGPKANISEHEENFVKCAIWEGKQHNVDCIKALCEEERLRLTAKDSQVCGIIYREI</sequence>
<dbReference type="EMBL" id="KV878349">
    <property type="protein sequence ID" value="OJJ44152.1"/>
    <property type="molecule type" value="Genomic_DNA"/>
</dbReference>
<evidence type="ECO:0000256" key="1">
    <source>
        <dbReference type="SAM" id="MobiDB-lite"/>
    </source>
</evidence>
<dbReference type="SUPFAM" id="SSF48403">
    <property type="entry name" value="Ankyrin repeat"/>
    <property type="match status" value="1"/>
</dbReference>
<dbReference type="AlphaFoldDB" id="A0A1L9SAE0"/>
<proteinExistence type="predicted"/>
<organism evidence="2 3">
    <name type="scientific">Penicilliopsis zonata CBS 506.65</name>
    <dbReference type="NCBI Taxonomy" id="1073090"/>
    <lineage>
        <taxon>Eukaryota</taxon>
        <taxon>Fungi</taxon>
        <taxon>Dikarya</taxon>
        <taxon>Ascomycota</taxon>
        <taxon>Pezizomycotina</taxon>
        <taxon>Eurotiomycetes</taxon>
        <taxon>Eurotiomycetidae</taxon>
        <taxon>Eurotiales</taxon>
        <taxon>Aspergillaceae</taxon>
        <taxon>Penicilliopsis</taxon>
    </lineage>
</organism>
<keyword evidence="3" id="KW-1185">Reference proteome</keyword>
<dbReference type="STRING" id="1073090.A0A1L9SAE0"/>
<protein>
    <submittedName>
        <fullName evidence="2">Uncharacterized protein</fullName>
    </submittedName>
</protein>
<dbReference type="Gene3D" id="1.25.40.20">
    <property type="entry name" value="Ankyrin repeat-containing domain"/>
    <property type="match status" value="1"/>
</dbReference>
<dbReference type="Proteomes" id="UP000184188">
    <property type="component" value="Unassembled WGS sequence"/>
</dbReference>
<dbReference type="OrthoDB" id="20872at2759"/>
<accession>A0A1L9SAE0</accession>
<name>A0A1L9SAE0_9EURO</name>
<dbReference type="GeneID" id="34610319"/>
<dbReference type="VEuPathDB" id="FungiDB:ASPZODRAFT_135635"/>
<reference evidence="3" key="1">
    <citation type="journal article" date="2017" name="Genome Biol.">
        <title>Comparative genomics reveals high biological diversity and specific adaptations in the industrially and medically important fungal genus Aspergillus.</title>
        <authorList>
            <person name="de Vries R.P."/>
            <person name="Riley R."/>
            <person name="Wiebenga A."/>
            <person name="Aguilar-Osorio G."/>
            <person name="Amillis S."/>
            <person name="Uchima C.A."/>
            <person name="Anderluh G."/>
            <person name="Asadollahi M."/>
            <person name="Askin M."/>
            <person name="Barry K."/>
            <person name="Battaglia E."/>
            <person name="Bayram O."/>
            <person name="Benocci T."/>
            <person name="Braus-Stromeyer S.A."/>
            <person name="Caldana C."/>
            <person name="Canovas D."/>
            <person name="Cerqueira G.C."/>
            <person name="Chen F."/>
            <person name="Chen W."/>
            <person name="Choi C."/>
            <person name="Clum A."/>
            <person name="Dos Santos R.A."/>
            <person name="Damasio A.R."/>
            <person name="Diallinas G."/>
            <person name="Emri T."/>
            <person name="Fekete E."/>
            <person name="Flipphi M."/>
            <person name="Freyberg S."/>
            <person name="Gallo A."/>
            <person name="Gournas C."/>
            <person name="Habgood R."/>
            <person name="Hainaut M."/>
            <person name="Harispe M.L."/>
            <person name="Henrissat B."/>
            <person name="Hilden K.S."/>
            <person name="Hope R."/>
            <person name="Hossain A."/>
            <person name="Karabika E."/>
            <person name="Karaffa L."/>
            <person name="Karanyi Z."/>
            <person name="Krasevec N."/>
            <person name="Kuo A."/>
            <person name="Kusch H."/>
            <person name="LaButti K."/>
            <person name="Lagendijk E.L."/>
            <person name="Lapidus A."/>
            <person name="Levasseur A."/>
            <person name="Lindquist E."/>
            <person name="Lipzen A."/>
            <person name="Logrieco A.F."/>
            <person name="MacCabe A."/>
            <person name="Maekelae M.R."/>
            <person name="Malavazi I."/>
            <person name="Melin P."/>
            <person name="Meyer V."/>
            <person name="Mielnichuk N."/>
            <person name="Miskei M."/>
            <person name="Molnar A.P."/>
            <person name="Mule G."/>
            <person name="Ngan C.Y."/>
            <person name="Orejas M."/>
            <person name="Orosz E."/>
            <person name="Ouedraogo J.P."/>
            <person name="Overkamp K.M."/>
            <person name="Park H.-S."/>
            <person name="Perrone G."/>
            <person name="Piumi F."/>
            <person name="Punt P.J."/>
            <person name="Ram A.F."/>
            <person name="Ramon A."/>
            <person name="Rauscher S."/>
            <person name="Record E."/>
            <person name="Riano-Pachon D.M."/>
            <person name="Robert V."/>
            <person name="Roehrig J."/>
            <person name="Ruller R."/>
            <person name="Salamov A."/>
            <person name="Salih N.S."/>
            <person name="Samson R.A."/>
            <person name="Sandor E."/>
            <person name="Sanguinetti M."/>
            <person name="Schuetze T."/>
            <person name="Sepcic K."/>
            <person name="Shelest E."/>
            <person name="Sherlock G."/>
            <person name="Sophianopoulou V."/>
            <person name="Squina F.M."/>
            <person name="Sun H."/>
            <person name="Susca A."/>
            <person name="Todd R.B."/>
            <person name="Tsang A."/>
            <person name="Unkles S.E."/>
            <person name="van de Wiele N."/>
            <person name="van Rossen-Uffink D."/>
            <person name="Oliveira J.V."/>
            <person name="Vesth T.C."/>
            <person name="Visser J."/>
            <person name="Yu J.-H."/>
            <person name="Zhou M."/>
            <person name="Andersen M.R."/>
            <person name="Archer D.B."/>
            <person name="Baker S.E."/>
            <person name="Benoit I."/>
            <person name="Brakhage A.A."/>
            <person name="Braus G.H."/>
            <person name="Fischer R."/>
            <person name="Frisvad J.C."/>
            <person name="Goldman G.H."/>
            <person name="Houbraken J."/>
            <person name="Oakley B."/>
            <person name="Pocsi I."/>
            <person name="Scazzocchio C."/>
            <person name="Seiboth B."/>
            <person name="vanKuyk P.A."/>
            <person name="Wortman J."/>
            <person name="Dyer P.S."/>
            <person name="Grigoriev I.V."/>
        </authorList>
    </citation>
    <scope>NUCLEOTIDE SEQUENCE [LARGE SCALE GENOMIC DNA]</scope>
    <source>
        <strain evidence="3">CBS 506.65</strain>
    </source>
</reference>
<feature type="region of interest" description="Disordered" evidence="1">
    <location>
        <begin position="1"/>
        <end position="32"/>
    </location>
</feature>
<dbReference type="RefSeq" id="XP_022578662.1">
    <property type="nucleotide sequence ID" value="XM_022723854.1"/>
</dbReference>
<evidence type="ECO:0000313" key="2">
    <source>
        <dbReference type="EMBL" id="OJJ44152.1"/>
    </source>
</evidence>
<dbReference type="InterPro" id="IPR036770">
    <property type="entry name" value="Ankyrin_rpt-contain_sf"/>
</dbReference>
<evidence type="ECO:0000313" key="3">
    <source>
        <dbReference type="Proteomes" id="UP000184188"/>
    </source>
</evidence>